<gene>
    <name evidence="2" type="ORF">GFH48_01190</name>
</gene>
<dbReference type="AlphaFoldDB" id="A0A5Q0L4Z7"/>
<dbReference type="EMBL" id="CP045643">
    <property type="protein sequence ID" value="QFZ72062.1"/>
    <property type="molecule type" value="Genomic_DNA"/>
</dbReference>
<reference evidence="2 3" key="1">
    <citation type="submission" date="2019-10" db="EMBL/GenBank/DDBJ databases">
        <title>A novel species.</title>
        <authorList>
            <person name="Gao J."/>
        </authorList>
    </citation>
    <scope>NUCLEOTIDE SEQUENCE [LARGE SCALE GENOMIC DNA]</scope>
    <source>
        <strain evidence="2 3">QMT-28</strain>
    </source>
</reference>
<dbReference type="Proteomes" id="UP000326179">
    <property type="component" value="Chromosome"/>
</dbReference>
<name>A0A5Q0L4Z7_9ACTN</name>
<feature type="region of interest" description="Disordered" evidence="1">
    <location>
        <begin position="1"/>
        <end position="21"/>
    </location>
</feature>
<protein>
    <recommendedName>
        <fullName evidence="4">Lipoprotein</fullName>
    </recommendedName>
</protein>
<proteinExistence type="predicted"/>
<sequence length="224" mass="23769">MAAGCSSHGDGSAGKPNGIEGQSVDRVFTRVDKALDATSVHTVQVSGGRKLSDVHAVHGGDRCTGLLTDDDGYAWHFTTLGERIWVTPQRSSAKLADRTGAQVEPGRYLPVEVSSPGFAGTLAQHTSAGCHMRFSTLKEQHVVVTRGAESRMDGRPVLAVNAEQGDVKSTVYLATTGEPVPLRVVGRAGKQSFTTTWEDYDVVPTISAPPKSKTLPSLSSEPDR</sequence>
<organism evidence="2 3">
    <name type="scientific">Streptomyces fagopyri</name>
    <dbReference type="NCBI Taxonomy" id="2662397"/>
    <lineage>
        <taxon>Bacteria</taxon>
        <taxon>Bacillati</taxon>
        <taxon>Actinomycetota</taxon>
        <taxon>Actinomycetes</taxon>
        <taxon>Kitasatosporales</taxon>
        <taxon>Streptomycetaceae</taxon>
        <taxon>Streptomyces</taxon>
    </lineage>
</organism>
<dbReference type="KEGG" id="sfy:GFH48_01190"/>
<dbReference type="RefSeq" id="WP_153286431.1">
    <property type="nucleotide sequence ID" value="NZ_CP045643.1"/>
</dbReference>
<evidence type="ECO:0000313" key="3">
    <source>
        <dbReference type="Proteomes" id="UP000326179"/>
    </source>
</evidence>
<evidence type="ECO:0000313" key="2">
    <source>
        <dbReference type="EMBL" id="QFZ72062.1"/>
    </source>
</evidence>
<evidence type="ECO:0008006" key="4">
    <source>
        <dbReference type="Google" id="ProtNLM"/>
    </source>
</evidence>
<feature type="compositionally biased region" description="Low complexity" evidence="1">
    <location>
        <begin position="209"/>
        <end position="224"/>
    </location>
</feature>
<feature type="region of interest" description="Disordered" evidence="1">
    <location>
        <begin position="205"/>
        <end position="224"/>
    </location>
</feature>
<accession>A0A5Q0L4Z7</accession>
<keyword evidence="3" id="KW-1185">Reference proteome</keyword>
<evidence type="ECO:0000256" key="1">
    <source>
        <dbReference type="SAM" id="MobiDB-lite"/>
    </source>
</evidence>